<reference evidence="1" key="1">
    <citation type="journal article" date="2012" name="Nat. Commun.">
        <title>The genome of Prunus mume.</title>
        <authorList>
            <person name="Zhang Q."/>
            <person name="Chen W."/>
            <person name="Sun L."/>
            <person name="Zhao F."/>
            <person name="Huang B."/>
            <person name="Yang W."/>
            <person name="Tao Y."/>
            <person name="Wang J."/>
            <person name="Yuan Z."/>
            <person name="Fan G."/>
            <person name="Xing Z."/>
            <person name="Han C."/>
            <person name="Pan H."/>
            <person name="Zhong X."/>
            <person name="Shi W."/>
            <person name="Liang X."/>
            <person name="Du D."/>
            <person name="Sun F."/>
            <person name="Xu Z."/>
            <person name="Hao R."/>
            <person name="Lv T."/>
            <person name="Lv Y."/>
            <person name="Zheng Z."/>
            <person name="Sun M."/>
            <person name="Luo L."/>
            <person name="Cai M."/>
            <person name="Gao Y."/>
            <person name="Wang J."/>
            <person name="Yin Y."/>
            <person name="Xu X."/>
            <person name="Cheng T."/>
            <person name="Wang J."/>
        </authorList>
    </citation>
    <scope>NUCLEOTIDE SEQUENCE [LARGE SCALE GENOMIC DNA]</scope>
</reference>
<dbReference type="GeneID" id="103337930"/>
<dbReference type="Proteomes" id="UP000694861">
    <property type="component" value="Linkage group LG7"/>
</dbReference>
<dbReference type="CDD" id="cd01989">
    <property type="entry name" value="USP_STK_Ubox_N"/>
    <property type="match status" value="1"/>
</dbReference>
<keyword evidence="1" id="KW-1185">Reference proteome</keyword>
<accession>A0ABM0PGK0</accession>
<proteinExistence type="predicted"/>
<evidence type="ECO:0000313" key="1">
    <source>
        <dbReference type="Proteomes" id="UP000694861"/>
    </source>
</evidence>
<dbReference type="InterPro" id="IPR014729">
    <property type="entry name" value="Rossmann-like_a/b/a_fold"/>
</dbReference>
<dbReference type="PANTHER" id="PTHR47382:SF1">
    <property type="entry name" value="USPA DOMAIN-CONTAINING PROTEIN"/>
    <property type="match status" value="1"/>
</dbReference>
<organism evidence="1 2">
    <name type="scientific">Prunus mume</name>
    <name type="common">Japanese apricot</name>
    <name type="synonym">Armeniaca mume</name>
    <dbReference type="NCBI Taxonomy" id="102107"/>
    <lineage>
        <taxon>Eukaryota</taxon>
        <taxon>Viridiplantae</taxon>
        <taxon>Streptophyta</taxon>
        <taxon>Embryophyta</taxon>
        <taxon>Tracheophyta</taxon>
        <taxon>Spermatophyta</taxon>
        <taxon>Magnoliopsida</taxon>
        <taxon>eudicotyledons</taxon>
        <taxon>Gunneridae</taxon>
        <taxon>Pentapetalae</taxon>
        <taxon>rosids</taxon>
        <taxon>fabids</taxon>
        <taxon>Rosales</taxon>
        <taxon>Rosaceae</taxon>
        <taxon>Amygdaloideae</taxon>
        <taxon>Amygdaleae</taxon>
        <taxon>Prunus</taxon>
    </lineage>
</organism>
<evidence type="ECO:0000313" key="2">
    <source>
        <dbReference type="RefSeq" id="XP_008239323.1"/>
    </source>
</evidence>
<reference evidence="2" key="2">
    <citation type="submission" date="2025-08" db="UniProtKB">
        <authorList>
            <consortium name="RefSeq"/>
        </authorList>
    </citation>
    <scope>IDENTIFICATION</scope>
</reference>
<dbReference type="PANTHER" id="PTHR47382">
    <property type="entry name" value="U-BOX DOMAIN-CONTAINING PROTEIN 52-LIKE"/>
    <property type="match status" value="1"/>
</dbReference>
<dbReference type="SUPFAM" id="SSF52402">
    <property type="entry name" value="Adenine nucleotide alpha hydrolases-like"/>
    <property type="match status" value="1"/>
</dbReference>
<gene>
    <name evidence="2" type="primary">LOC103337930</name>
</gene>
<sequence>MEEKEYVLVEAKDFYKRYSARALSPEIVEVKEEIEEEIEEESRSCSTAAGGTSCENVKVDRVLKDVYVAVGKDDTDVLKWTLDNAVSPGTRVFLVHVFAPITYIPTPVGRLAKSQLTEDQVRLHINEESNKRRNLLQKYVSLCNDAKVTVETMLLDSKDTAKAILDLIPVLSIIHLVIGTKRPPHSRRVREKLSLGEFVRKNAPDFCEVSIVHEGKKVEADQQVNGQIMPANTRHPERSFCACFPVRWKTKIS</sequence>
<name>A0ABM0PGK0_PRUMU</name>
<dbReference type="RefSeq" id="XP_008239323.1">
    <property type="nucleotide sequence ID" value="XM_008241101.1"/>
</dbReference>
<protein>
    <submittedName>
        <fullName evidence="2">U-box domain-containing protein 52-like</fullName>
    </submittedName>
</protein>
<dbReference type="Gene3D" id="3.40.50.620">
    <property type="entry name" value="HUPs"/>
    <property type="match status" value="1"/>
</dbReference>